<dbReference type="HOGENOM" id="CLU_001188_0_0_2"/>
<dbReference type="InterPro" id="IPR035986">
    <property type="entry name" value="PKD_dom_sf"/>
</dbReference>
<evidence type="ECO:0000259" key="2">
    <source>
        <dbReference type="PROSITE" id="PS50222"/>
    </source>
</evidence>
<dbReference type="InParanoid" id="Q8TJS9"/>
<dbReference type="Pfam" id="PF18911">
    <property type="entry name" value="PKD_4"/>
    <property type="match status" value="8"/>
</dbReference>
<dbReference type="Gene3D" id="2.60.40.10">
    <property type="entry name" value="Immunoglobulins"/>
    <property type="match status" value="9"/>
</dbReference>
<dbReference type="FunFam" id="2.40.128.630:FF:000001">
    <property type="entry name" value="Cell surface protein"/>
    <property type="match status" value="2"/>
</dbReference>
<dbReference type="Pfam" id="PF13360">
    <property type="entry name" value="PQQ_2"/>
    <property type="match status" value="4"/>
</dbReference>
<dbReference type="PANTHER" id="PTHR11532">
    <property type="entry name" value="PROTEASE M14 CARBOXYPEPTIDASE"/>
    <property type="match status" value="1"/>
</dbReference>
<dbReference type="InterPro" id="IPR013783">
    <property type="entry name" value="Ig-like_fold"/>
</dbReference>
<dbReference type="PROSITE" id="PS00018">
    <property type="entry name" value="EF_HAND_1"/>
    <property type="match status" value="1"/>
</dbReference>
<dbReference type="STRING" id="188937.MA_3698"/>
<evidence type="ECO:0000313" key="4">
    <source>
        <dbReference type="Proteomes" id="UP000002487"/>
    </source>
</evidence>
<feature type="domain" description="EF-hand" evidence="2">
    <location>
        <begin position="1996"/>
        <end position="2016"/>
    </location>
</feature>
<dbReference type="FunFam" id="2.60.40.10:FF:000270">
    <property type="entry name" value="Cell surface protein"/>
    <property type="match status" value="8"/>
</dbReference>
<feature type="domain" description="PKD" evidence="1">
    <location>
        <begin position="1725"/>
        <end position="1791"/>
    </location>
</feature>
<feature type="domain" description="PKD" evidence="1">
    <location>
        <begin position="741"/>
        <end position="824"/>
    </location>
</feature>
<proteinExistence type="predicted"/>
<keyword evidence="4" id="KW-1185">Reference proteome</keyword>
<organism evidence="3 4">
    <name type="scientific">Methanosarcina acetivorans (strain ATCC 35395 / DSM 2834 / JCM 12185 / C2A)</name>
    <dbReference type="NCBI Taxonomy" id="188937"/>
    <lineage>
        <taxon>Archaea</taxon>
        <taxon>Methanobacteriati</taxon>
        <taxon>Methanobacteriota</taxon>
        <taxon>Stenosarchaea group</taxon>
        <taxon>Methanomicrobia</taxon>
        <taxon>Methanosarcinales</taxon>
        <taxon>Methanosarcinaceae</taxon>
        <taxon>Methanosarcina</taxon>
    </lineage>
</organism>
<dbReference type="InterPro" id="IPR050753">
    <property type="entry name" value="Peptidase_M14_domain"/>
</dbReference>
<dbReference type="FunFam" id="2.130.10.10:FF:003350">
    <property type="entry name" value="Cell surface protein"/>
    <property type="match status" value="1"/>
</dbReference>
<dbReference type="FunFam" id="2.40.128.630:FF:000003">
    <property type="entry name" value="Cell surface protein"/>
    <property type="match status" value="1"/>
</dbReference>
<protein>
    <submittedName>
        <fullName evidence="3">Cell surface protein</fullName>
    </submittedName>
</protein>
<evidence type="ECO:0000313" key="3">
    <source>
        <dbReference type="EMBL" id="AAM07053.1"/>
    </source>
</evidence>
<dbReference type="PhylomeDB" id="Q8TJS9"/>
<dbReference type="RefSeq" id="WP_011023605.1">
    <property type="nucleotide sequence ID" value="NC_003552.1"/>
</dbReference>
<dbReference type="Gene3D" id="2.130.10.10">
    <property type="entry name" value="YVTN repeat-like/Quinoprotein amine dehydrogenase"/>
    <property type="match status" value="1"/>
</dbReference>
<dbReference type="SMART" id="SM00564">
    <property type="entry name" value="PQQ"/>
    <property type="match status" value="15"/>
</dbReference>
<dbReference type="InterPro" id="IPR002048">
    <property type="entry name" value="EF_hand_dom"/>
</dbReference>
<feature type="domain" description="PKD" evidence="1">
    <location>
        <begin position="52"/>
        <end position="108"/>
    </location>
</feature>
<feature type="domain" description="PKD" evidence="1">
    <location>
        <begin position="569"/>
        <end position="654"/>
    </location>
</feature>
<dbReference type="InterPro" id="IPR022409">
    <property type="entry name" value="PKD/Chitinase_dom"/>
</dbReference>
<dbReference type="GO" id="GO:0005615">
    <property type="term" value="C:extracellular space"/>
    <property type="evidence" value="ECO:0000318"/>
    <property type="project" value="GO_Central"/>
</dbReference>
<accession>Q8TJS9</accession>
<dbReference type="Pfam" id="PF11824">
    <property type="entry name" value="DUF3344"/>
    <property type="match status" value="1"/>
</dbReference>
<dbReference type="InterPro" id="IPR018247">
    <property type="entry name" value="EF_Hand_1_Ca_BS"/>
</dbReference>
<dbReference type="EnsemblBacteria" id="AAM07053">
    <property type="protein sequence ID" value="AAM07053"/>
    <property type="gene ID" value="MA_3698"/>
</dbReference>
<dbReference type="GO" id="GO:0016485">
    <property type="term" value="P:protein processing"/>
    <property type="evidence" value="ECO:0000318"/>
    <property type="project" value="GO_Central"/>
</dbReference>
<dbReference type="FunFam" id="2.40.128.630:FF:000005">
    <property type="entry name" value="Cell surface protein"/>
    <property type="match status" value="1"/>
</dbReference>
<dbReference type="InterPro" id="IPR002372">
    <property type="entry name" value="PQQ_rpt_dom"/>
</dbReference>
<dbReference type="GO" id="GO:0004181">
    <property type="term" value="F:metallocarboxypeptidase activity"/>
    <property type="evidence" value="ECO:0000318"/>
    <property type="project" value="GO_Central"/>
</dbReference>
<reference evidence="3 4" key="1">
    <citation type="journal article" date="2002" name="Genome Res.">
        <title>The genome of Methanosarcina acetivorans reveals extensive metabolic and physiological diversity.</title>
        <authorList>
            <person name="Galagan J.E."/>
            <person name="Nusbaum C."/>
            <person name="Roy A."/>
            <person name="Endrizzi M.G."/>
            <person name="Macdonald P."/>
            <person name="FitzHugh W."/>
            <person name="Calvo S."/>
            <person name="Engels R."/>
            <person name="Smirnov S."/>
            <person name="Atnoor D."/>
            <person name="Brown A."/>
            <person name="Allen N."/>
            <person name="Naylor J."/>
            <person name="Stange-Thomann N."/>
            <person name="DeArellano K."/>
            <person name="Johnson R."/>
            <person name="Linton L."/>
            <person name="McEwan P."/>
            <person name="McKernan K."/>
            <person name="Talamas J."/>
            <person name="Tirrell A."/>
            <person name="Ye W."/>
            <person name="Zimmer A."/>
            <person name="Barber R.D."/>
            <person name="Cann I."/>
            <person name="Graham D.E."/>
            <person name="Grahame D.A."/>
            <person name="Guss A."/>
            <person name="Hedderich R."/>
            <person name="Ingram-Smith C."/>
            <person name="Kuettner C.H."/>
            <person name="Krzycki J.A."/>
            <person name="Leigh J.A."/>
            <person name="Li W."/>
            <person name="Liu J."/>
            <person name="Mukhopadhyay B."/>
            <person name="Reeve J.N."/>
            <person name="Smith K."/>
            <person name="Springer T.A."/>
            <person name="Umayam L.A."/>
            <person name="White O."/>
            <person name="White R.H."/>
            <person name="de Macario E.C."/>
            <person name="Ferry J.G."/>
            <person name="Jarrell K.F."/>
            <person name="Jing H."/>
            <person name="Macario A.J.L."/>
            <person name="Paulsen I."/>
            <person name="Pritchett M."/>
            <person name="Sowers K.R."/>
            <person name="Swanson R.V."/>
            <person name="Zinder S.H."/>
            <person name="Lander E."/>
            <person name="Metcalf W.W."/>
            <person name="Birren B."/>
        </authorList>
    </citation>
    <scope>NUCLEOTIDE SEQUENCE [LARGE SCALE GENOMIC DNA]</scope>
    <source>
        <strain evidence="4">ATCC 35395 / DSM 2834 / JCM 12185 / C2A</strain>
    </source>
</reference>
<dbReference type="PROSITE" id="PS50093">
    <property type="entry name" value="PKD"/>
    <property type="match status" value="8"/>
</dbReference>
<dbReference type="SUPFAM" id="SSF49299">
    <property type="entry name" value="PKD domain"/>
    <property type="match status" value="9"/>
</dbReference>
<dbReference type="PROSITE" id="PS50222">
    <property type="entry name" value="EF_HAND_2"/>
    <property type="match status" value="1"/>
</dbReference>
<dbReference type="Proteomes" id="UP000002487">
    <property type="component" value="Chromosome"/>
</dbReference>
<feature type="domain" description="PKD" evidence="1">
    <location>
        <begin position="1638"/>
        <end position="1706"/>
    </location>
</feature>
<feature type="domain" description="PKD" evidence="1">
    <location>
        <begin position="655"/>
        <end position="740"/>
    </location>
</feature>
<dbReference type="InterPro" id="IPR015943">
    <property type="entry name" value="WD40/YVTN_repeat-like_dom_sf"/>
</dbReference>
<dbReference type="GeneID" id="68226017"/>
<name>Q8TJS9_METAC</name>
<dbReference type="InterPro" id="IPR011047">
    <property type="entry name" value="Quinoprotein_ADH-like_sf"/>
</dbReference>
<dbReference type="InterPro" id="IPR021779">
    <property type="entry name" value="DUF3344"/>
</dbReference>
<dbReference type="GO" id="GO:0006518">
    <property type="term" value="P:peptide metabolic process"/>
    <property type="evidence" value="ECO:0000318"/>
    <property type="project" value="GO_Central"/>
</dbReference>
<dbReference type="SUPFAM" id="SSF63829">
    <property type="entry name" value="Calcium-dependent phosphotriesterase"/>
    <property type="match status" value="1"/>
</dbReference>
<dbReference type="Gene3D" id="2.40.10.480">
    <property type="match status" value="2"/>
</dbReference>
<feature type="domain" description="PKD" evidence="1">
    <location>
        <begin position="1180"/>
        <end position="1263"/>
    </location>
</feature>
<dbReference type="EMBL" id="AE010299">
    <property type="protein sequence ID" value="AAM07053.1"/>
    <property type="molecule type" value="Genomic_DNA"/>
</dbReference>
<dbReference type="CDD" id="cd00146">
    <property type="entry name" value="PKD"/>
    <property type="match status" value="9"/>
</dbReference>
<feature type="domain" description="PKD" evidence="1">
    <location>
        <begin position="116"/>
        <end position="201"/>
    </location>
</feature>
<sequence length="2016" mass="215300">MKRIFLILCIAALMCMTGLASAAEETVGTVANFTTNTTSGSAPLTVQFTDISTNATSWAWDFENDGTIDSTDQNPVHTYSTEGIYTVNFTVSNAGGNASEVKTGYISVSEPLPSAPVANFSADITSGNAPLTVNFTDQSTGTVSSYSWDFENDGVVDSTEQTPSYIYTSAGTYTVNLTVTNAAGSDSEVKINYITVEGTGTEGLADTAWPKYHYDLNNTGRSPYIGPQTGNVVWTFNAGGSLQYNSPAIGADGTIYTGSCGTHEFYAINPNGTLKWTFRVGYTWQRFYGSPAIGTDGTIYTGNRDGNLYALNPDGTLKWSYATANDIFKSPTIGPDGTIYIASCDGYLHAVNPDSTFKWKVRWQNGNHEDVNLIGSPAIGPDGTIYIGSSSEAVFHAFNPDGTEKWNYTYTTGSTDYISFYGSPAIGSDGTVYIGNRDSKLFALNPDGTLKWDFSIAQYDQILCAPAIGTDGTLYARSLNGNFYAIYPNGTLKWSCSVGYSGHGSPVIGADGAVYVINSAGRICALNPDGTLKWDSNIGGSYCSPAIGSDSTLYVCAGNALYAFRTEAPVANFSAEPTTGDIPLTVQFTDESVKDPISWLWDFGDGDDTNATMQNPMHTYNAVGTYNVTLTATNIAGNGTESKTGYITVLEAVIPVANFSAEPTTGDVPLTVRFTDESAKNPTSWLWDFGDGDDTNATMQNPVHTYNAAGTYTVTLKATNFAGSNAELKTGYITVLEAVTPVANFSADMTSGDVPLTVQFTDESANNPTSWTWDFGDGSTSDQQNPSHRYVFAGNYTVTLTATNAGGSGTGTKTDYITVNAVERIKLADSAWPKFGYDLNNTGQSPYAGPQSNNVVWTYTAGDNFYIGGSTIGPDGTIYICNADQNLYAFNPNGTLKWSYNTEGYCYYCTPAIDSDGVIYVGNRNEKLDAINPNGTLKWTSPTGDYVYGSPAIGSDGIIYVGCRDGNLYALFPDGTLMWTCAVGGRFNYVSPAIAADGTIYAGNYEDNKLYAINSNGIIKWSYETGGRIYNSPAIAADGTVYVGSYDSNLYAINPDGTLKWNYTTGAQIYGAPSIAADGTVYIGSYDHNLYAINPDGTLKWNYYADGEFRYSQPVIGVDGTVYIGDSSGKFYGISPGGTLKWDYTTGGRVYGPASIGSDGTLYIGSYDKKLYAFRDAETPVADFSAVPISGGVPLTVRFTDESAGYPTSWSWDFGDGENSTAQNPAHIYTASGTYNVTLTITNDAGSDTVEKIDYITVTSGGSSGESAPIADFNVALYTDDCMPHGTAPITVSFTDNSTGNVSVYIWEYRNLYTGSEWTEFGSGAQNPTDIEFSDVGTYDIRLTVSNSGGSSNRTIEHALTAGMSHDYLTTIQNGTVSGDLYIDSRSPWTTTANYSYTLPASGDDIVWARVFVNDYSGSGSGNGALQLKTELDSDGDGTFETVLGVEECNIQSDTDQVVYPLNDHVSKVYSDYEAWYDVADLLNSTTPNIRVTASDIGVTVGSDRGFDGRIKGVTLVVAYNDGDSDEVNYIVNHGNDWMTGSSSTTFDASTFASGWTEAEIKSVSFSSTDASYTLDGNSIAASSLGSGGYYEFNSFNVTSALTPAASNTFGYTNQGVSFKICLAALTVGYGNESAGAPVADFTGTPTSGDAPLTVQFTDNSSGATEWSWDFGDGDDTNATEQNPVHTYAAEGNYSVKLTVTNAGGSDDELKTDYITVLEPSTPEPVAMFTADATSGTVPLTVNFTDQSTGSPTSWFWDFGDGANSTEQNPVHTYSAEGNYTVNLTVENAAGTDFELKTDYIEVTEASGSTVTLYFDPTSSSVAENESTEISVVASNFPAGLSGYNLTVAIDDPTIAEIIDIEYPSWALITQNSTLPATSIYMKTVDLEDAVKEGAADVVLATLTVSGKEKGSANLSIGVKRLEEDSGDSIEPALLTGTIEVTLLSPLPDQEYTPRDLDGDGLYEDLTGNGEFSFVDIVAYFHNMDWIEENMPVEYFDFNGNGRIDFDDVVDMFAMI</sequence>
<dbReference type="PANTHER" id="PTHR11532:SF57">
    <property type="entry name" value="CARBOXYPEPTIDASE D, B"/>
    <property type="match status" value="1"/>
</dbReference>
<dbReference type="Gene3D" id="2.40.128.630">
    <property type="match status" value="4"/>
</dbReference>
<dbReference type="SUPFAM" id="SSF50998">
    <property type="entry name" value="Quinoprotein alcohol dehydrogenase-like"/>
    <property type="match status" value="3"/>
</dbReference>
<dbReference type="InterPro" id="IPR000601">
    <property type="entry name" value="PKD_dom"/>
</dbReference>
<dbReference type="InterPro" id="IPR018391">
    <property type="entry name" value="PQQ_b-propeller_rpt"/>
</dbReference>
<dbReference type="KEGG" id="mac:MA_3698"/>
<dbReference type="GO" id="GO:0005509">
    <property type="term" value="F:calcium ion binding"/>
    <property type="evidence" value="ECO:0007669"/>
    <property type="project" value="InterPro"/>
</dbReference>
<dbReference type="SMART" id="SM00089">
    <property type="entry name" value="PKD"/>
    <property type="match status" value="9"/>
</dbReference>
<gene>
    <name evidence="3" type="ordered locus">MA_3698</name>
</gene>
<evidence type="ECO:0000259" key="1">
    <source>
        <dbReference type="PROSITE" id="PS50093"/>
    </source>
</evidence>